<evidence type="ECO:0000256" key="2">
    <source>
        <dbReference type="ARBA" id="ARBA00006307"/>
    </source>
</evidence>
<evidence type="ECO:0000313" key="11">
    <source>
        <dbReference type="Proteomes" id="UP000472272"/>
    </source>
</evidence>
<keyword evidence="11" id="KW-1185">Reference proteome</keyword>
<evidence type="ECO:0000313" key="10">
    <source>
        <dbReference type="Ensembl" id="ENSPMRP00000027846.1"/>
    </source>
</evidence>
<name>A0A670JTR0_PODMU</name>
<dbReference type="Proteomes" id="UP000472272">
    <property type="component" value="Chromosome 13"/>
</dbReference>
<keyword evidence="6" id="KW-0732">Signal</keyword>
<evidence type="ECO:0000256" key="8">
    <source>
        <dbReference type="ARBA" id="ARBA00030147"/>
    </source>
</evidence>
<evidence type="ECO:0000256" key="5">
    <source>
        <dbReference type="ARBA" id="ARBA00022685"/>
    </source>
</evidence>
<evidence type="ECO:0000256" key="9">
    <source>
        <dbReference type="SAM" id="MobiDB-lite"/>
    </source>
</evidence>
<dbReference type="AlphaFoldDB" id="A0A670JTR0"/>
<dbReference type="Pfam" id="PF14980">
    <property type="entry name" value="TIP39"/>
    <property type="match status" value="1"/>
</dbReference>
<feature type="region of interest" description="Disordered" evidence="9">
    <location>
        <begin position="152"/>
        <end position="179"/>
    </location>
</feature>
<reference evidence="10" key="2">
    <citation type="submission" date="2025-08" db="UniProtKB">
        <authorList>
            <consortium name="Ensembl"/>
        </authorList>
    </citation>
    <scope>IDENTIFICATION</scope>
</reference>
<dbReference type="PANTHER" id="PTHR28585">
    <property type="entry name" value="TUBEROINFUNDIBULAR PEPTIDE OF 39 RESIDUES"/>
    <property type="match status" value="1"/>
</dbReference>
<comment type="subcellular location">
    <subcellularLocation>
        <location evidence="1">Secreted</location>
    </subcellularLocation>
</comment>
<reference evidence="10 11" key="1">
    <citation type="journal article" date="2019" name="Proc. Natl. Acad. Sci. U.S.A.">
        <title>Regulatory changes in pterin and carotenoid genes underlie balanced color polymorphisms in the wall lizard.</title>
        <authorList>
            <person name="Andrade P."/>
            <person name="Pinho C."/>
            <person name="Perez I de Lanuza G."/>
            <person name="Afonso S."/>
            <person name="Brejcha J."/>
            <person name="Rubin C.J."/>
            <person name="Wallerman O."/>
            <person name="Pereira P."/>
            <person name="Sabatino S.J."/>
            <person name="Bellati A."/>
            <person name="Pellitteri-Rosa D."/>
            <person name="Bosakova Z."/>
            <person name="Bunikis I."/>
            <person name="Carretero M.A."/>
            <person name="Feiner N."/>
            <person name="Marsik P."/>
            <person name="Pauperio F."/>
            <person name="Salvi D."/>
            <person name="Soler L."/>
            <person name="While G.M."/>
            <person name="Uller T."/>
            <person name="Font E."/>
            <person name="Andersson L."/>
            <person name="Carneiro M."/>
        </authorList>
    </citation>
    <scope>NUCLEOTIDE SEQUENCE</scope>
</reference>
<sequence>MSQAEAEGYKFTGGRLLEAGNRRLGYKNPCAVSPAYIGKESGGGSLPEFPFSHTNPFPCLSLLASGAMEAAFGACKSPRATLVILSSYLLLSSGAVVHNSGSRLWRREVSQYPPAGGSVDLKGAPVPWSLRIPSTTLHDWMLKWMSSDVTAPWPEDNEDEGQNRKSHLWGPMRQEAPSPRGQKVALYQASWVPGWGGKRSIVLADDAAFREKSKMLTAMERQKWLNSYMQKLLVVNSE</sequence>
<dbReference type="Ensembl" id="ENSPMRT00000029535.1">
    <property type="protein sequence ID" value="ENSPMRP00000027846.1"/>
    <property type="gene ID" value="ENSPMRG00000017978.1"/>
</dbReference>
<dbReference type="GO" id="GO:0007218">
    <property type="term" value="P:neuropeptide signaling pathway"/>
    <property type="evidence" value="ECO:0007669"/>
    <property type="project" value="UniProtKB-KW"/>
</dbReference>
<comment type="similarity">
    <text evidence="2">Belongs to the parathyroid hormone family.</text>
</comment>
<dbReference type="PANTHER" id="PTHR28585:SF1">
    <property type="entry name" value="TUBEROINFUNDIBULAR PEPTIDE OF 39 RESIDUES"/>
    <property type="match status" value="1"/>
</dbReference>
<evidence type="ECO:0000256" key="7">
    <source>
        <dbReference type="ARBA" id="ARBA00023320"/>
    </source>
</evidence>
<dbReference type="InterPro" id="IPR029396">
    <property type="entry name" value="TIP39"/>
</dbReference>
<keyword evidence="5" id="KW-0165">Cleavage on pair of basic residues</keyword>
<evidence type="ECO:0000256" key="1">
    <source>
        <dbReference type="ARBA" id="ARBA00004613"/>
    </source>
</evidence>
<evidence type="ECO:0000256" key="4">
    <source>
        <dbReference type="ARBA" id="ARBA00022525"/>
    </source>
</evidence>
<keyword evidence="4" id="KW-0964">Secreted</keyword>
<accession>A0A670JTR0</accession>
<dbReference type="GO" id="GO:0005576">
    <property type="term" value="C:extracellular region"/>
    <property type="evidence" value="ECO:0007669"/>
    <property type="project" value="UniProtKB-SubCell"/>
</dbReference>
<protein>
    <recommendedName>
        <fullName evidence="3">Tuberoinfundibular peptide of 39 residues</fullName>
    </recommendedName>
    <alternativeName>
        <fullName evidence="8">Parathyroid hormone 2</fullName>
    </alternativeName>
</protein>
<dbReference type="GeneTree" id="ENSGT00410000026259"/>
<organism evidence="10 11">
    <name type="scientific">Podarcis muralis</name>
    <name type="common">Wall lizard</name>
    <name type="synonym">Lacerta muralis</name>
    <dbReference type="NCBI Taxonomy" id="64176"/>
    <lineage>
        <taxon>Eukaryota</taxon>
        <taxon>Metazoa</taxon>
        <taxon>Chordata</taxon>
        <taxon>Craniata</taxon>
        <taxon>Vertebrata</taxon>
        <taxon>Euteleostomi</taxon>
        <taxon>Lepidosauria</taxon>
        <taxon>Squamata</taxon>
        <taxon>Bifurcata</taxon>
        <taxon>Unidentata</taxon>
        <taxon>Episquamata</taxon>
        <taxon>Laterata</taxon>
        <taxon>Lacertibaenia</taxon>
        <taxon>Lacertidae</taxon>
        <taxon>Podarcis</taxon>
    </lineage>
</organism>
<reference evidence="10" key="3">
    <citation type="submission" date="2025-09" db="UniProtKB">
        <authorList>
            <consortium name="Ensembl"/>
        </authorList>
    </citation>
    <scope>IDENTIFICATION</scope>
</reference>
<dbReference type="OMA" id="REVSQYP"/>
<proteinExistence type="inferred from homology"/>
<evidence type="ECO:0000256" key="3">
    <source>
        <dbReference type="ARBA" id="ARBA00021831"/>
    </source>
</evidence>
<evidence type="ECO:0000256" key="6">
    <source>
        <dbReference type="ARBA" id="ARBA00022729"/>
    </source>
</evidence>
<keyword evidence="7" id="KW-0527">Neuropeptide</keyword>